<evidence type="ECO:0000259" key="7">
    <source>
        <dbReference type="PROSITE" id="PS51866"/>
    </source>
</evidence>
<comment type="similarity">
    <text evidence="1 5">Belongs to the ModE family.</text>
</comment>
<dbReference type="InterPro" id="IPR005116">
    <property type="entry name" value="Transp-assoc_OB_typ1"/>
</dbReference>
<feature type="region of interest" description="Required for dimer formation and molybdate binding" evidence="6">
    <location>
        <begin position="124"/>
        <end position="132"/>
    </location>
</feature>
<dbReference type="Proteomes" id="UP001165667">
    <property type="component" value="Unassembled WGS sequence"/>
</dbReference>
<keyword evidence="2 5" id="KW-0813">Transport</keyword>
<dbReference type="AlphaFoldDB" id="A0AA41YXS8"/>
<evidence type="ECO:0000313" key="8">
    <source>
        <dbReference type="EMBL" id="MCW6508983.1"/>
    </source>
</evidence>
<dbReference type="GO" id="GO:0003700">
    <property type="term" value="F:DNA-binding transcription factor activity"/>
    <property type="evidence" value="ECO:0007669"/>
    <property type="project" value="InterPro"/>
</dbReference>
<evidence type="ECO:0000256" key="6">
    <source>
        <dbReference type="PIRSR" id="PIRSR005763-1"/>
    </source>
</evidence>
<keyword evidence="9" id="KW-1185">Reference proteome</keyword>
<dbReference type="PANTHER" id="PTHR30432">
    <property type="entry name" value="TRANSCRIPTIONAL REGULATOR MODE"/>
    <property type="match status" value="1"/>
</dbReference>
<dbReference type="InterPro" id="IPR036390">
    <property type="entry name" value="WH_DNA-bd_sf"/>
</dbReference>
<dbReference type="EMBL" id="JAMOIM010000007">
    <property type="protein sequence ID" value="MCW6508983.1"/>
    <property type="molecule type" value="Genomic_DNA"/>
</dbReference>
<accession>A0AA41YXS8</accession>
<sequence>MTIEAVLSLKGDALPAVGRERIRLLEAIARHGSISAGAKARGLTYRAAWQALDGMASLFGRPLLATRAGGARGGGSVLTDTGRNVILAYHWLDAELAQLTRRLGRECPGIGIAAPRHAAMLVKTSARNALPGRIVTIDTDGFVAEVVTELSPTAQVRARVTTDSLHDLGLRAGRDVIVMIKATLVALRSCPEPLRAGLNCVAGTIAPQAHGANTAQIRLDIGAGLHLSGSPGTAAARDHEFAEGHPAWAVFEAAHVILAIDHVEDDA</sequence>
<dbReference type="InterPro" id="IPR008995">
    <property type="entry name" value="Mo/tungstate-bd_C_term_dom"/>
</dbReference>
<evidence type="ECO:0000256" key="5">
    <source>
        <dbReference type="PIRNR" id="PIRNR005763"/>
    </source>
</evidence>
<dbReference type="PIRSF" id="PIRSF005763">
    <property type="entry name" value="Txn_reg_ModE"/>
    <property type="match status" value="1"/>
</dbReference>
<dbReference type="SUPFAM" id="SSF50331">
    <property type="entry name" value="MOP-like"/>
    <property type="match status" value="2"/>
</dbReference>
<evidence type="ECO:0000256" key="1">
    <source>
        <dbReference type="ARBA" id="ARBA00008110"/>
    </source>
</evidence>
<dbReference type="Gene3D" id="1.10.10.10">
    <property type="entry name" value="Winged helix-like DNA-binding domain superfamily/Winged helix DNA-binding domain"/>
    <property type="match status" value="1"/>
</dbReference>
<reference evidence="8" key="1">
    <citation type="submission" date="2022-05" db="EMBL/GenBank/DDBJ databases">
        <authorList>
            <person name="Pankratov T."/>
        </authorList>
    </citation>
    <scope>NUCLEOTIDE SEQUENCE</scope>
    <source>
        <strain evidence="8">BP6-180914</strain>
    </source>
</reference>
<comment type="caution">
    <text evidence="8">The sequence shown here is derived from an EMBL/GenBank/DDBJ whole genome shotgun (WGS) entry which is preliminary data.</text>
</comment>
<keyword evidence="3 5" id="KW-0500">Molybdenum</keyword>
<protein>
    <submittedName>
        <fullName evidence="8">TOBE domain-containing protein</fullName>
    </submittedName>
</protein>
<dbReference type="Pfam" id="PF03459">
    <property type="entry name" value="TOBE"/>
    <property type="match status" value="1"/>
</dbReference>
<dbReference type="InterPro" id="IPR004606">
    <property type="entry name" value="Mop_domain"/>
</dbReference>
<dbReference type="RefSeq" id="WP_282585343.1">
    <property type="nucleotide sequence ID" value="NZ_JAMOIM010000007.1"/>
</dbReference>
<dbReference type="PANTHER" id="PTHR30432:SF1">
    <property type="entry name" value="DNA-BINDING TRANSCRIPTIONAL DUAL REGULATOR MODE"/>
    <property type="match status" value="1"/>
</dbReference>
<organism evidence="8 9">
    <name type="scientific">Lichenifustis flavocetrariae</name>
    <dbReference type="NCBI Taxonomy" id="2949735"/>
    <lineage>
        <taxon>Bacteria</taxon>
        <taxon>Pseudomonadati</taxon>
        <taxon>Pseudomonadota</taxon>
        <taxon>Alphaproteobacteria</taxon>
        <taxon>Hyphomicrobiales</taxon>
        <taxon>Lichenihabitantaceae</taxon>
        <taxon>Lichenifustis</taxon>
    </lineage>
</organism>
<evidence type="ECO:0000256" key="4">
    <source>
        <dbReference type="ARBA" id="ARBA00022737"/>
    </source>
</evidence>
<keyword evidence="4" id="KW-0677">Repeat</keyword>
<dbReference type="Pfam" id="PF00126">
    <property type="entry name" value="HTH_1"/>
    <property type="match status" value="1"/>
</dbReference>
<dbReference type="GO" id="GO:0015689">
    <property type="term" value="P:molybdate ion transport"/>
    <property type="evidence" value="ECO:0007669"/>
    <property type="project" value="UniProtKB-UniRule"/>
</dbReference>
<dbReference type="PROSITE" id="PS51866">
    <property type="entry name" value="MOP"/>
    <property type="match status" value="1"/>
</dbReference>
<gene>
    <name evidence="8" type="ORF">M8523_13220</name>
</gene>
<proteinExistence type="inferred from homology"/>
<dbReference type="GO" id="GO:0030151">
    <property type="term" value="F:molybdenum ion binding"/>
    <property type="evidence" value="ECO:0007669"/>
    <property type="project" value="UniProtKB-UniRule"/>
</dbReference>
<feature type="domain" description="Mop" evidence="7">
    <location>
        <begin position="123"/>
        <end position="189"/>
    </location>
</feature>
<evidence type="ECO:0000256" key="3">
    <source>
        <dbReference type="ARBA" id="ARBA00022505"/>
    </source>
</evidence>
<dbReference type="InterPro" id="IPR036388">
    <property type="entry name" value="WH-like_DNA-bd_sf"/>
</dbReference>
<dbReference type="SUPFAM" id="SSF46785">
    <property type="entry name" value="Winged helix' DNA-binding domain"/>
    <property type="match status" value="1"/>
</dbReference>
<name>A0AA41YXS8_9HYPH</name>
<dbReference type="InterPro" id="IPR051815">
    <property type="entry name" value="Molybdate_resp_trans_reg"/>
</dbReference>
<dbReference type="InterPro" id="IPR000847">
    <property type="entry name" value="LysR_HTH_N"/>
</dbReference>
<evidence type="ECO:0000256" key="2">
    <source>
        <dbReference type="ARBA" id="ARBA00022448"/>
    </source>
</evidence>
<dbReference type="Gene3D" id="2.40.50.100">
    <property type="match status" value="2"/>
</dbReference>
<evidence type="ECO:0000313" key="9">
    <source>
        <dbReference type="Proteomes" id="UP001165667"/>
    </source>
</evidence>
<dbReference type="InterPro" id="IPR016462">
    <property type="entry name" value="ModE"/>
</dbReference>